<name>A0AAV7KDE4_9METZ</name>
<dbReference type="PANTHER" id="PTHR46068">
    <property type="entry name" value="PROTEIN CBG27172"/>
    <property type="match status" value="1"/>
</dbReference>
<accession>A0AAV7KDE4</accession>
<keyword evidence="2" id="KW-1185">Reference proteome</keyword>
<dbReference type="PANTHER" id="PTHR46068:SF1">
    <property type="entry name" value="TRANSPOSASE IS30-LIKE HTH DOMAIN-CONTAINING PROTEIN"/>
    <property type="match status" value="1"/>
</dbReference>
<dbReference type="InterPro" id="IPR009057">
    <property type="entry name" value="Homeodomain-like_sf"/>
</dbReference>
<evidence type="ECO:0000313" key="1">
    <source>
        <dbReference type="EMBL" id="KAI6658361.1"/>
    </source>
</evidence>
<dbReference type="GO" id="GO:0003676">
    <property type="term" value="F:nucleic acid binding"/>
    <property type="evidence" value="ECO:0007669"/>
    <property type="project" value="InterPro"/>
</dbReference>
<reference evidence="1 2" key="1">
    <citation type="journal article" date="2023" name="BMC Biol.">
        <title>The compact genome of the sponge Oopsacas minuta (Hexactinellida) is lacking key metazoan core genes.</title>
        <authorList>
            <person name="Santini S."/>
            <person name="Schenkelaars Q."/>
            <person name="Jourda C."/>
            <person name="Duchesne M."/>
            <person name="Belahbib H."/>
            <person name="Rocher C."/>
            <person name="Selva M."/>
            <person name="Riesgo A."/>
            <person name="Vervoort M."/>
            <person name="Leys S.P."/>
            <person name="Kodjabachian L."/>
            <person name="Le Bivic A."/>
            <person name="Borchiellini C."/>
            <person name="Claverie J.M."/>
            <person name="Renard E."/>
        </authorList>
    </citation>
    <scope>NUCLEOTIDE SEQUENCE [LARGE SCALE GENOMIC DNA]</scope>
    <source>
        <strain evidence="1">SPO-2</strain>
    </source>
</reference>
<organism evidence="1 2">
    <name type="scientific">Oopsacas minuta</name>
    <dbReference type="NCBI Taxonomy" id="111878"/>
    <lineage>
        <taxon>Eukaryota</taxon>
        <taxon>Metazoa</taxon>
        <taxon>Porifera</taxon>
        <taxon>Hexactinellida</taxon>
        <taxon>Hexasterophora</taxon>
        <taxon>Lyssacinosida</taxon>
        <taxon>Leucopsacidae</taxon>
        <taxon>Oopsacas</taxon>
    </lineage>
</organism>
<dbReference type="Gene3D" id="3.30.420.10">
    <property type="entry name" value="Ribonuclease H-like superfamily/Ribonuclease H"/>
    <property type="match status" value="1"/>
</dbReference>
<evidence type="ECO:0000313" key="2">
    <source>
        <dbReference type="Proteomes" id="UP001165289"/>
    </source>
</evidence>
<comment type="caution">
    <text evidence="1">The sequence shown here is derived from an EMBL/GenBank/DDBJ whole genome shotgun (WGS) entry which is preliminary data.</text>
</comment>
<protein>
    <submittedName>
        <fullName evidence="1">MhmaT1 transposase</fullName>
    </submittedName>
</protein>
<sequence>MEVERAGIIWLFENGKAPGEILKLLNMPRSRRKFVYRTILRYKQTGGVKDNARSGRPSSVTTPRLAKRVRERIRRNPRRSMRKMAVDLQVSRHSIQNVVNTKMGMYSFKRKKVHHLTDQVKQKRMSRCKGLLERHEVTNSQNDRIISATRASIPEKYRYMSCIQKPHSVMVWAGVSATGRTPLIFVPPGVKINATTYRELILEPVLQNLGQTMFNGEPFIFQQDGAPAHTANSTQTWLQHNFPGFIQKTEWPPYSPDLNRWTLQFGPSWRPMLAPSLIPLSSV</sequence>
<dbReference type="AlphaFoldDB" id="A0AAV7KDE4"/>
<dbReference type="SUPFAM" id="SSF46689">
    <property type="entry name" value="Homeodomain-like"/>
    <property type="match status" value="1"/>
</dbReference>
<dbReference type="Proteomes" id="UP001165289">
    <property type="component" value="Unassembled WGS sequence"/>
</dbReference>
<dbReference type="InterPro" id="IPR036397">
    <property type="entry name" value="RNaseH_sf"/>
</dbReference>
<proteinExistence type="predicted"/>
<gene>
    <name evidence="1" type="ORF">LOD99_11067</name>
</gene>
<dbReference type="Pfam" id="PF13565">
    <property type="entry name" value="HTH_32"/>
    <property type="match status" value="1"/>
</dbReference>
<dbReference type="EMBL" id="JAKMXF010000094">
    <property type="protein sequence ID" value="KAI6658361.1"/>
    <property type="molecule type" value="Genomic_DNA"/>
</dbReference>